<evidence type="ECO:0000313" key="7">
    <source>
        <dbReference type="EMBL" id="RGR75559.1"/>
    </source>
</evidence>
<dbReference type="EMBL" id="QRUP01000004">
    <property type="protein sequence ID" value="RGR75559.1"/>
    <property type="molecule type" value="Genomic_DNA"/>
</dbReference>
<proteinExistence type="predicted"/>
<dbReference type="Gene3D" id="3.40.930.10">
    <property type="entry name" value="Mannitol-specific EII, Chain A"/>
    <property type="match status" value="1"/>
</dbReference>
<dbReference type="GO" id="GO:0016020">
    <property type="term" value="C:membrane"/>
    <property type="evidence" value="ECO:0007669"/>
    <property type="project" value="InterPro"/>
</dbReference>
<keyword evidence="8" id="KW-1185">Reference proteome</keyword>
<dbReference type="CDD" id="cd00211">
    <property type="entry name" value="PTS_IIA_fru"/>
    <property type="match status" value="1"/>
</dbReference>
<evidence type="ECO:0000256" key="1">
    <source>
        <dbReference type="ARBA" id="ARBA00022448"/>
    </source>
</evidence>
<dbReference type="PANTHER" id="PTHR47738">
    <property type="entry name" value="PTS SYSTEM FRUCTOSE-LIKE EIIA COMPONENT-RELATED"/>
    <property type="match status" value="1"/>
</dbReference>
<keyword evidence="5" id="KW-0598">Phosphotransferase system</keyword>
<evidence type="ECO:0000259" key="6">
    <source>
        <dbReference type="PROSITE" id="PS51094"/>
    </source>
</evidence>
<comment type="caution">
    <text evidence="7">The sequence shown here is derived from an EMBL/GenBank/DDBJ whole genome shotgun (WGS) entry which is preliminary data.</text>
</comment>
<gene>
    <name evidence="7" type="ORF">DWY25_04805</name>
</gene>
<sequence length="165" mass="18502">MKFLTGIATMKSEGVQFMSEIIKQEYIHLHCPAATKAEVLQTASRWAAEAEIIADAALFLKGLWDREAEFSTGVGDGIAIPHCRLESIRQPSVFFAHLEQPIRWSSEEEVDLILVLAVPQSNAENTHIRLLSQLARKLVDEVFVSQLRELDQPAAVYALFNDIQL</sequence>
<dbReference type="Proteomes" id="UP000284178">
    <property type="component" value="Unassembled WGS sequence"/>
</dbReference>
<dbReference type="InterPro" id="IPR016152">
    <property type="entry name" value="PTrfase/Anion_transptr"/>
</dbReference>
<evidence type="ECO:0000256" key="4">
    <source>
        <dbReference type="ARBA" id="ARBA00022679"/>
    </source>
</evidence>
<accession>A0A412G4C6</accession>
<keyword evidence="2" id="KW-0597">Phosphoprotein</keyword>
<name>A0A412G4C6_9FIRM</name>
<organism evidence="7 8">
    <name type="scientific">Holdemania filiformis</name>
    <dbReference type="NCBI Taxonomy" id="61171"/>
    <lineage>
        <taxon>Bacteria</taxon>
        <taxon>Bacillati</taxon>
        <taxon>Bacillota</taxon>
        <taxon>Erysipelotrichia</taxon>
        <taxon>Erysipelotrichales</taxon>
        <taxon>Erysipelotrichaceae</taxon>
        <taxon>Holdemania</taxon>
    </lineage>
</organism>
<keyword evidence="3" id="KW-0762">Sugar transport</keyword>
<keyword evidence="4" id="KW-0808">Transferase</keyword>
<dbReference type="InterPro" id="IPR004715">
    <property type="entry name" value="PTS_IIA_fruc"/>
</dbReference>
<dbReference type="InterPro" id="IPR002178">
    <property type="entry name" value="PTS_EIIA_type-2_dom"/>
</dbReference>
<keyword evidence="1" id="KW-0813">Transport</keyword>
<dbReference type="PROSITE" id="PS00372">
    <property type="entry name" value="PTS_EIIA_TYPE_2_HIS"/>
    <property type="match status" value="1"/>
</dbReference>
<dbReference type="InterPro" id="IPR051541">
    <property type="entry name" value="PTS_SugarTrans_NitroReg"/>
</dbReference>
<evidence type="ECO:0000313" key="8">
    <source>
        <dbReference type="Proteomes" id="UP000284178"/>
    </source>
</evidence>
<dbReference type="PROSITE" id="PS51094">
    <property type="entry name" value="PTS_EIIA_TYPE_2"/>
    <property type="match status" value="1"/>
</dbReference>
<evidence type="ECO:0000256" key="5">
    <source>
        <dbReference type="ARBA" id="ARBA00022683"/>
    </source>
</evidence>
<dbReference type="AlphaFoldDB" id="A0A412G4C6"/>
<evidence type="ECO:0000256" key="2">
    <source>
        <dbReference type="ARBA" id="ARBA00022553"/>
    </source>
</evidence>
<protein>
    <recommendedName>
        <fullName evidence="6">PTS EIIA type-2 domain-containing protein</fullName>
    </recommendedName>
</protein>
<dbReference type="GO" id="GO:0009401">
    <property type="term" value="P:phosphoenolpyruvate-dependent sugar phosphotransferase system"/>
    <property type="evidence" value="ECO:0007669"/>
    <property type="project" value="UniProtKB-KW"/>
</dbReference>
<dbReference type="SUPFAM" id="SSF55804">
    <property type="entry name" value="Phoshotransferase/anion transport protein"/>
    <property type="match status" value="1"/>
</dbReference>
<dbReference type="NCBIfam" id="TIGR00848">
    <property type="entry name" value="fruA"/>
    <property type="match status" value="1"/>
</dbReference>
<dbReference type="GO" id="GO:0008982">
    <property type="term" value="F:protein-N(PI)-phosphohistidine-sugar phosphotransferase activity"/>
    <property type="evidence" value="ECO:0007669"/>
    <property type="project" value="InterPro"/>
</dbReference>
<reference evidence="7 8" key="1">
    <citation type="submission" date="2018-08" db="EMBL/GenBank/DDBJ databases">
        <title>A genome reference for cultivated species of the human gut microbiota.</title>
        <authorList>
            <person name="Zou Y."/>
            <person name="Xue W."/>
            <person name="Luo G."/>
        </authorList>
    </citation>
    <scope>NUCLEOTIDE SEQUENCE [LARGE SCALE GENOMIC DNA]</scope>
    <source>
        <strain evidence="7 8">AF24-29</strain>
    </source>
</reference>
<feature type="domain" description="PTS EIIA type-2" evidence="6">
    <location>
        <begin position="20"/>
        <end position="163"/>
    </location>
</feature>
<dbReference type="Pfam" id="PF00359">
    <property type="entry name" value="PTS_EIIA_2"/>
    <property type="match status" value="1"/>
</dbReference>
<evidence type="ECO:0000256" key="3">
    <source>
        <dbReference type="ARBA" id="ARBA00022597"/>
    </source>
</evidence>